<organism evidence="2 3">
    <name type="scientific">Streptomyces genisteinicus</name>
    <dbReference type="NCBI Taxonomy" id="2768068"/>
    <lineage>
        <taxon>Bacteria</taxon>
        <taxon>Bacillati</taxon>
        <taxon>Actinomycetota</taxon>
        <taxon>Actinomycetes</taxon>
        <taxon>Kitasatosporales</taxon>
        <taxon>Streptomycetaceae</taxon>
        <taxon>Streptomyces</taxon>
    </lineage>
</organism>
<gene>
    <name evidence="2" type="ORF">IAG43_26140</name>
</gene>
<evidence type="ECO:0000313" key="2">
    <source>
        <dbReference type="EMBL" id="QNP66060.1"/>
    </source>
</evidence>
<sequence>MPHIALVTLVVREYDEAIAFYTGPLGFELAEDTDRGDGTRWVVVRPPGSPGGTGLLLARAKDGEQADRVGSQTGGRVGFFLHTDDFARDHARMTAGGVRFLEEPRHEAYGSVAVFEDLYGNRWDLLEPR</sequence>
<dbReference type="InterPro" id="IPR029068">
    <property type="entry name" value="Glyas_Bleomycin-R_OHBP_Dase"/>
</dbReference>
<protein>
    <submittedName>
        <fullName evidence="2">VOC family protein</fullName>
    </submittedName>
</protein>
<dbReference type="PANTHER" id="PTHR36437:SF2">
    <property type="entry name" value="GLYOXALASE_BLEOMYCIN RESISTANCE PROTEIN_DIOXYGENASE"/>
    <property type="match status" value="1"/>
</dbReference>
<proteinExistence type="predicted"/>
<name>A0A7H0HZU4_9ACTN</name>
<keyword evidence="3" id="KW-1185">Reference proteome</keyword>
<dbReference type="EMBL" id="CP060825">
    <property type="protein sequence ID" value="QNP66060.1"/>
    <property type="molecule type" value="Genomic_DNA"/>
</dbReference>
<dbReference type="Gene3D" id="3.10.180.10">
    <property type="entry name" value="2,3-Dihydroxybiphenyl 1,2-Dioxygenase, domain 1"/>
    <property type="match status" value="1"/>
</dbReference>
<dbReference type="PROSITE" id="PS51819">
    <property type="entry name" value="VOC"/>
    <property type="match status" value="1"/>
</dbReference>
<dbReference type="AlphaFoldDB" id="A0A7H0HZU4"/>
<dbReference type="Pfam" id="PF00903">
    <property type="entry name" value="Glyoxalase"/>
    <property type="match status" value="1"/>
</dbReference>
<evidence type="ECO:0000313" key="3">
    <source>
        <dbReference type="Proteomes" id="UP000516230"/>
    </source>
</evidence>
<dbReference type="Proteomes" id="UP000516230">
    <property type="component" value="Chromosome"/>
</dbReference>
<dbReference type="InterPro" id="IPR037523">
    <property type="entry name" value="VOC_core"/>
</dbReference>
<dbReference type="SUPFAM" id="SSF54593">
    <property type="entry name" value="Glyoxalase/Bleomycin resistance protein/Dihydroxybiphenyl dioxygenase"/>
    <property type="match status" value="1"/>
</dbReference>
<dbReference type="RefSeq" id="WP_187743119.1">
    <property type="nucleotide sequence ID" value="NZ_CP060825.1"/>
</dbReference>
<accession>A0A7H0HZU4</accession>
<dbReference type="KEGG" id="sgj:IAG43_26140"/>
<dbReference type="CDD" id="cd07263">
    <property type="entry name" value="VOC_like"/>
    <property type="match status" value="1"/>
</dbReference>
<dbReference type="PANTHER" id="PTHR36437">
    <property type="entry name" value="GLYOXALASE/BLEOMYCIN RESISTANCE PROTEIN/DIOXYGENASE"/>
    <property type="match status" value="1"/>
</dbReference>
<feature type="domain" description="VOC" evidence="1">
    <location>
        <begin position="3"/>
        <end position="128"/>
    </location>
</feature>
<evidence type="ECO:0000259" key="1">
    <source>
        <dbReference type="PROSITE" id="PS51819"/>
    </source>
</evidence>
<dbReference type="InterPro" id="IPR004360">
    <property type="entry name" value="Glyas_Fos-R_dOase_dom"/>
</dbReference>
<reference evidence="2 3" key="1">
    <citation type="submission" date="2020-08" db="EMBL/GenBank/DDBJ databases">
        <title>A novel species.</title>
        <authorList>
            <person name="Gao J."/>
        </authorList>
    </citation>
    <scope>NUCLEOTIDE SEQUENCE [LARGE SCALE GENOMIC DNA]</scope>
    <source>
        <strain evidence="2 3">CRPJ-33</strain>
    </source>
</reference>